<dbReference type="OrthoDB" id="406634at2759"/>
<dbReference type="Proteomes" id="UP000192247">
    <property type="component" value="Unassembled WGS sequence"/>
</dbReference>
<dbReference type="InterPro" id="IPR050411">
    <property type="entry name" value="AlphaKG_dependent_hydroxylases"/>
</dbReference>
<dbReference type="GO" id="GO:0005739">
    <property type="term" value="C:mitochondrion"/>
    <property type="evidence" value="ECO:0007669"/>
    <property type="project" value="TreeGrafter"/>
</dbReference>
<evidence type="ECO:0000259" key="10">
    <source>
        <dbReference type="Pfam" id="PF06155"/>
    </source>
</evidence>
<evidence type="ECO:0000256" key="7">
    <source>
        <dbReference type="ARBA" id="ARBA00023002"/>
    </source>
</evidence>
<comment type="similarity">
    <text evidence="3">Belongs to the gamma-BBH/TMLD family.</text>
</comment>
<sequence>MTLLKIGHDLLRSAIQKQRISPFRNVVAAKMESETVNANAEVDEDLVPAPHISHVDRINDTTLCVSFSDNTRCNFNTVWLRDSCRCPACVHPLTQGRRVDCTHFSPKIRPLSWALKDSGILEIIWPQEQAGKPISVSKSVYTKQQSRQHVTAFSAEWLYQFRPLFERSSSELPDAVQIEDETYCPLTSIILWNAEAFEEDPPEVHYVKFLKKRPALKQVLKNVAKFGLCIIKDVPIKEGEIARVAKRMGFIREIGCGSTFHIGQPTERQPRNMTTTNNLNNQAYREWSPGVQLLHCIRNDQPALGSTADSPAKHEFIDGFAAAQWLRYQEPSAFTVLTQTPVTFSFLDVERDRWHRETNPIITLDSRAQIKEVHYSTLSMRPPLLPTTRITEFYDAFRVFSKRLQDQSLVFDLQMEPGDLVIFNNRRVIERGTCRMDASSDIFMEGCYMDADEILALYEKIKKDDAIDEK</sequence>
<evidence type="ECO:0000259" key="9">
    <source>
        <dbReference type="Pfam" id="PF02668"/>
    </source>
</evidence>
<name>A0A1V9XA92_9ACAR</name>
<dbReference type="GO" id="GO:0016706">
    <property type="term" value="F:2-oxoglutarate-dependent dioxygenase activity"/>
    <property type="evidence" value="ECO:0007669"/>
    <property type="project" value="UniProtKB-ARBA"/>
</dbReference>
<dbReference type="GO" id="GO:0046872">
    <property type="term" value="F:metal ion binding"/>
    <property type="evidence" value="ECO:0007669"/>
    <property type="project" value="UniProtKB-KW"/>
</dbReference>
<keyword evidence="8" id="KW-0408">Iron</keyword>
<dbReference type="Gene3D" id="3.30.2020.30">
    <property type="match status" value="1"/>
</dbReference>
<dbReference type="InterPro" id="IPR010376">
    <property type="entry name" value="GBBH-like_N"/>
</dbReference>
<comment type="pathway">
    <text evidence="2">Amine and polyamine biosynthesis; carnitine biosynthesis.</text>
</comment>
<evidence type="ECO:0000256" key="4">
    <source>
        <dbReference type="ARBA" id="ARBA00022723"/>
    </source>
</evidence>
<keyword evidence="5" id="KW-0124">Carnitine biosynthesis</keyword>
<dbReference type="Gene3D" id="3.60.130.10">
    <property type="entry name" value="Clavaminate synthase-like"/>
    <property type="match status" value="1"/>
</dbReference>
<dbReference type="SUPFAM" id="SSF51197">
    <property type="entry name" value="Clavaminate synthase-like"/>
    <property type="match status" value="1"/>
</dbReference>
<organism evidence="11 12">
    <name type="scientific">Tropilaelaps mercedesae</name>
    <dbReference type="NCBI Taxonomy" id="418985"/>
    <lineage>
        <taxon>Eukaryota</taxon>
        <taxon>Metazoa</taxon>
        <taxon>Ecdysozoa</taxon>
        <taxon>Arthropoda</taxon>
        <taxon>Chelicerata</taxon>
        <taxon>Arachnida</taxon>
        <taxon>Acari</taxon>
        <taxon>Parasitiformes</taxon>
        <taxon>Mesostigmata</taxon>
        <taxon>Gamasina</taxon>
        <taxon>Dermanyssoidea</taxon>
        <taxon>Laelapidae</taxon>
        <taxon>Tropilaelaps</taxon>
    </lineage>
</organism>
<dbReference type="PANTHER" id="PTHR10696:SF55">
    <property type="entry name" value="DIOXYGENASE, PUTATIVE-RELATED"/>
    <property type="match status" value="1"/>
</dbReference>
<dbReference type="GO" id="GO:0045329">
    <property type="term" value="P:carnitine biosynthetic process"/>
    <property type="evidence" value="ECO:0007669"/>
    <property type="project" value="UniProtKB-UniPathway"/>
</dbReference>
<gene>
    <name evidence="11" type="ORF">BIW11_11619</name>
</gene>
<evidence type="ECO:0000256" key="6">
    <source>
        <dbReference type="ARBA" id="ARBA00022964"/>
    </source>
</evidence>
<proteinExistence type="inferred from homology"/>
<dbReference type="FunFam" id="3.30.2020.30:FF:000002">
    <property type="entry name" value="Putative gamma-butyrobetaine dioxygenase"/>
    <property type="match status" value="1"/>
</dbReference>
<evidence type="ECO:0000256" key="2">
    <source>
        <dbReference type="ARBA" id="ARBA00005022"/>
    </source>
</evidence>
<dbReference type="FunCoup" id="A0A1V9XA92">
    <property type="interactions" value="99"/>
</dbReference>
<keyword evidence="4" id="KW-0479">Metal-binding</keyword>
<dbReference type="InParanoid" id="A0A1V9XA92"/>
<dbReference type="STRING" id="418985.A0A1V9XA92"/>
<evidence type="ECO:0000313" key="12">
    <source>
        <dbReference type="Proteomes" id="UP000192247"/>
    </source>
</evidence>
<comment type="caution">
    <text evidence="11">The sequence shown here is derived from an EMBL/GenBank/DDBJ whole genome shotgun (WGS) entry which is preliminary data.</text>
</comment>
<feature type="domain" description="Gamma-butyrobetaine hydroxylase-like N-terminal" evidence="10">
    <location>
        <begin position="59"/>
        <end position="128"/>
    </location>
</feature>
<dbReference type="PANTHER" id="PTHR10696">
    <property type="entry name" value="GAMMA-BUTYROBETAINE HYDROXYLASE-RELATED"/>
    <property type="match status" value="1"/>
</dbReference>
<dbReference type="UniPathway" id="UPA00118"/>
<keyword evidence="12" id="KW-1185">Reference proteome</keyword>
<comment type="cofactor">
    <cofactor evidence="1">
        <name>Fe(2+)</name>
        <dbReference type="ChEBI" id="CHEBI:29033"/>
    </cofactor>
</comment>
<dbReference type="Pfam" id="PF02668">
    <property type="entry name" value="TauD"/>
    <property type="match status" value="1"/>
</dbReference>
<keyword evidence="6 11" id="KW-0223">Dioxygenase</keyword>
<evidence type="ECO:0000256" key="1">
    <source>
        <dbReference type="ARBA" id="ARBA00001954"/>
    </source>
</evidence>
<evidence type="ECO:0000256" key="5">
    <source>
        <dbReference type="ARBA" id="ARBA00022873"/>
    </source>
</evidence>
<evidence type="ECO:0000256" key="8">
    <source>
        <dbReference type="ARBA" id="ARBA00023004"/>
    </source>
</evidence>
<accession>A0A1V9XA92</accession>
<dbReference type="InterPro" id="IPR042098">
    <property type="entry name" value="TauD-like_sf"/>
</dbReference>
<dbReference type="InterPro" id="IPR038492">
    <property type="entry name" value="GBBH-like_N_sf"/>
</dbReference>
<dbReference type="InterPro" id="IPR003819">
    <property type="entry name" value="TauD/TfdA-like"/>
</dbReference>
<keyword evidence="7" id="KW-0560">Oxidoreductase</keyword>
<evidence type="ECO:0000256" key="3">
    <source>
        <dbReference type="ARBA" id="ARBA00008654"/>
    </source>
</evidence>
<evidence type="ECO:0000313" key="11">
    <source>
        <dbReference type="EMBL" id="OQR70464.1"/>
    </source>
</evidence>
<reference evidence="11 12" key="1">
    <citation type="journal article" date="2017" name="Gigascience">
        <title>Draft genome of the honey bee ectoparasitic mite, Tropilaelaps mercedesae, is shaped by the parasitic life history.</title>
        <authorList>
            <person name="Dong X."/>
            <person name="Armstrong S.D."/>
            <person name="Xia D."/>
            <person name="Makepeace B.L."/>
            <person name="Darby A.C."/>
            <person name="Kadowaki T."/>
        </authorList>
    </citation>
    <scope>NUCLEOTIDE SEQUENCE [LARGE SCALE GENOMIC DNA]</scope>
    <source>
        <strain evidence="11">Wuxi-XJTLU</strain>
    </source>
</reference>
<dbReference type="Pfam" id="PF06155">
    <property type="entry name" value="GBBH-like_N"/>
    <property type="match status" value="1"/>
</dbReference>
<dbReference type="AlphaFoldDB" id="A0A1V9XA92"/>
<dbReference type="EMBL" id="MNPL01017415">
    <property type="protein sequence ID" value="OQR70464.1"/>
    <property type="molecule type" value="Genomic_DNA"/>
</dbReference>
<feature type="domain" description="TauD/TfdA-like" evidence="9">
    <location>
        <begin position="203"/>
        <end position="428"/>
    </location>
</feature>
<protein>
    <submittedName>
        <fullName evidence="11">Gamma-butyrobetaine dioxygenase-like</fullName>
    </submittedName>
</protein>